<gene>
    <name evidence="2" type="ORF">SRO942_LOCUS42854</name>
</gene>
<dbReference type="InterPro" id="IPR036397">
    <property type="entry name" value="RNaseH_sf"/>
</dbReference>
<comment type="caution">
    <text evidence="2">The sequence shown here is derived from an EMBL/GenBank/DDBJ whole genome shotgun (WGS) entry which is preliminary data.</text>
</comment>
<dbReference type="InterPro" id="IPR012337">
    <property type="entry name" value="RNaseH-like_sf"/>
</dbReference>
<dbReference type="SUPFAM" id="SSF53098">
    <property type="entry name" value="Ribonuclease H-like"/>
    <property type="match status" value="1"/>
</dbReference>
<dbReference type="Gene3D" id="3.30.420.10">
    <property type="entry name" value="Ribonuclease H-like superfamily/Ribonuclease H"/>
    <property type="match status" value="1"/>
</dbReference>
<proteinExistence type="predicted"/>
<evidence type="ECO:0000313" key="3">
    <source>
        <dbReference type="Proteomes" id="UP000681722"/>
    </source>
</evidence>
<dbReference type="GO" id="GO:0003676">
    <property type="term" value="F:nucleic acid binding"/>
    <property type="evidence" value="ECO:0007669"/>
    <property type="project" value="InterPro"/>
</dbReference>
<dbReference type="Pfam" id="PF13683">
    <property type="entry name" value="rve_3"/>
    <property type="match status" value="1"/>
</dbReference>
<dbReference type="EMBL" id="CAJOBC010099787">
    <property type="protein sequence ID" value="CAF4462918.1"/>
    <property type="molecule type" value="Genomic_DNA"/>
</dbReference>
<dbReference type="GO" id="GO:0015074">
    <property type="term" value="P:DNA integration"/>
    <property type="evidence" value="ECO:0007669"/>
    <property type="project" value="InterPro"/>
</dbReference>
<dbReference type="PROSITE" id="PS50994">
    <property type="entry name" value="INTEGRASE"/>
    <property type="match status" value="1"/>
</dbReference>
<dbReference type="AlphaFoldDB" id="A0A8S2WWC8"/>
<dbReference type="InterPro" id="IPR001584">
    <property type="entry name" value="Integrase_cat-core"/>
</dbReference>
<reference evidence="2" key="1">
    <citation type="submission" date="2021-02" db="EMBL/GenBank/DDBJ databases">
        <authorList>
            <person name="Nowell W R."/>
        </authorList>
    </citation>
    <scope>NUCLEOTIDE SEQUENCE</scope>
</reference>
<dbReference type="OrthoDB" id="41323at2759"/>
<protein>
    <recommendedName>
        <fullName evidence="1">Integrase catalytic domain-containing protein</fullName>
    </recommendedName>
</protein>
<organism evidence="2 3">
    <name type="scientific">Didymodactylos carnosus</name>
    <dbReference type="NCBI Taxonomy" id="1234261"/>
    <lineage>
        <taxon>Eukaryota</taxon>
        <taxon>Metazoa</taxon>
        <taxon>Spiralia</taxon>
        <taxon>Gnathifera</taxon>
        <taxon>Rotifera</taxon>
        <taxon>Eurotatoria</taxon>
        <taxon>Bdelloidea</taxon>
        <taxon>Philodinida</taxon>
        <taxon>Philodinidae</taxon>
        <taxon>Didymodactylos</taxon>
    </lineage>
</organism>
<evidence type="ECO:0000313" key="2">
    <source>
        <dbReference type="EMBL" id="CAF4462918.1"/>
    </source>
</evidence>
<feature type="domain" description="Integrase catalytic" evidence="1">
    <location>
        <begin position="1"/>
        <end position="78"/>
    </location>
</feature>
<accession>A0A8S2WWC8</accession>
<evidence type="ECO:0000259" key="1">
    <source>
        <dbReference type="PROSITE" id="PS50994"/>
    </source>
</evidence>
<dbReference type="Proteomes" id="UP000681722">
    <property type="component" value="Unassembled WGS sequence"/>
</dbReference>
<sequence>MLLGTNHIKSTPYHPMTNGLVERFNATFHPQLSELYEKNLNNWDDYLPAVIYAYNTGKTQYWILSVSTNVCPPAGVTT</sequence>
<name>A0A8S2WWC8_9BILA</name>